<dbReference type="EMBL" id="JAHRIQ010053015">
    <property type="protein sequence ID" value="MEQ2238647.1"/>
    <property type="molecule type" value="Genomic_DNA"/>
</dbReference>
<evidence type="ECO:0000256" key="9">
    <source>
        <dbReference type="ARBA" id="ARBA00045771"/>
    </source>
</evidence>
<gene>
    <name evidence="10" type="primary">MDM1</name>
    <name evidence="10" type="ORF">ILYODFUR_035309</name>
</gene>
<evidence type="ECO:0000313" key="11">
    <source>
        <dbReference type="Proteomes" id="UP001482620"/>
    </source>
</evidence>
<dbReference type="InterPro" id="IPR029136">
    <property type="entry name" value="MDM1"/>
</dbReference>
<evidence type="ECO:0000256" key="3">
    <source>
        <dbReference type="ARBA" id="ARBA00010494"/>
    </source>
</evidence>
<evidence type="ECO:0000256" key="6">
    <source>
        <dbReference type="ARBA" id="ARBA00022701"/>
    </source>
</evidence>
<dbReference type="PANTHER" id="PTHR32078">
    <property type="entry name" value="NUCLEAR PROTEIN MDM1"/>
    <property type="match status" value="1"/>
</dbReference>
<comment type="function">
    <text evidence="9">Microtubule-binding protein that negatively regulates centriole duplication. Binds to and stabilizes microtubules.</text>
</comment>
<reference evidence="10 11" key="1">
    <citation type="submission" date="2021-06" db="EMBL/GenBank/DDBJ databases">
        <authorList>
            <person name="Palmer J.M."/>
        </authorList>
    </citation>
    <scope>NUCLEOTIDE SEQUENCE [LARGE SCALE GENOMIC DNA]</scope>
    <source>
        <strain evidence="11">if_2019</strain>
        <tissue evidence="10">Muscle</tissue>
    </source>
</reference>
<protein>
    <recommendedName>
        <fullName evidence="4">Nuclear protein MDM1</fullName>
    </recommendedName>
</protein>
<evidence type="ECO:0000256" key="7">
    <source>
        <dbReference type="ARBA" id="ARBA00023212"/>
    </source>
</evidence>
<sequence length="56" mass="6276">ELGLRFRELPCSRGGCGSDEDDRLSVMSWRSAASCSAASAVLERAQKRRDNFWGKR</sequence>
<dbReference type="Proteomes" id="UP001482620">
    <property type="component" value="Unassembled WGS sequence"/>
</dbReference>
<organism evidence="10 11">
    <name type="scientific">Ilyodon furcidens</name>
    <name type="common">goldbreast splitfin</name>
    <dbReference type="NCBI Taxonomy" id="33524"/>
    <lineage>
        <taxon>Eukaryota</taxon>
        <taxon>Metazoa</taxon>
        <taxon>Chordata</taxon>
        <taxon>Craniata</taxon>
        <taxon>Vertebrata</taxon>
        <taxon>Euteleostomi</taxon>
        <taxon>Actinopterygii</taxon>
        <taxon>Neopterygii</taxon>
        <taxon>Teleostei</taxon>
        <taxon>Neoteleostei</taxon>
        <taxon>Acanthomorphata</taxon>
        <taxon>Ovalentaria</taxon>
        <taxon>Atherinomorphae</taxon>
        <taxon>Cyprinodontiformes</taxon>
        <taxon>Goodeidae</taxon>
        <taxon>Ilyodon</taxon>
    </lineage>
</organism>
<evidence type="ECO:0000256" key="2">
    <source>
        <dbReference type="ARBA" id="ARBA00004123"/>
    </source>
</evidence>
<comment type="caution">
    <text evidence="10">The sequence shown here is derived from an EMBL/GenBank/DDBJ whole genome shotgun (WGS) entry which is preliminary data.</text>
</comment>
<feature type="non-terminal residue" evidence="10">
    <location>
        <position position="1"/>
    </location>
</feature>
<evidence type="ECO:0000256" key="4">
    <source>
        <dbReference type="ARBA" id="ARBA00013508"/>
    </source>
</evidence>
<keyword evidence="5" id="KW-0963">Cytoplasm</keyword>
<dbReference type="PANTHER" id="PTHR32078:SF1">
    <property type="entry name" value="NUCLEAR PROTEIN MDM1"/>
    <property type="match status" value="1"/>
</dbReference>
<evidence type="ECO:0000256" key="8">
    <source>
        <dbReference type="ARBA" id="ARBA00023242"/>
    </source>
</evidence>
<keyword evidence="7" id="KW-0206">Cytoskeleton</keyword>
<comment type="subcellular location">
    <subcellularLocation>
        <location evidence="1">Cytoplasm</location>
        <location evidence="1">Cytoskeleton</location>
        <location evidence="1">Microtubule organizing center</location>
        <location evidence="1">Centrosome</location>
        <location evidence="1">Centriole</location>
    </subcellularLocation>
    <subcellularLocation>
        <location evidence="2">Nucleus</location>
    </subcellularLocation>
</comment>
<name>A0ABV0U251_9TELE</name>
<proteinExistence type="inferred from homology"/>
<keyword evidence="11" id="KW-1185">Reference proteome</keyword>
<keyword evidence="8" id="KW-0539">Nucleus</keyword>
<evidence type="ECO:0000313" key="10">
    <source>
        <dbReference type="EMBL" id="MEQ2238647.1"/>
    </source>
</evidence>
<keyword evidence="6" id="KW-0493">Microtubule</keyword>
<evidence type="ECO:0000256" key="1">
    <source>
        <dbReference type="ARBA" id="ARBA00004114"/>
    </source>
</evidence>
<accession>A0ABV0U251</accession>
<comment type="similarity">
    <text evidence="3">Belongs to the MDM1 family.</text>
</comment>
<evidence type="ECO:0000256" key="5">
    <source>
        <dbReference type="ARBA" id="ARBA00022490"/>
    </source>
</evidence>